<evidence type="ECO:0000313" key="3">
    <source>
        <dbReference type="Proteomes" id="UP001217754"/>
    </source>
</evidence>
<keyword evidence="3" id="KW-1185">Reference proteome</keyword>
<proteinExistence type="predicted"/>
<dbReference type="PANTHER" id="PTHR34187">
    <property type="entry name" value="FGR18P"/>
    <property type="match status" value="1"/>
</dbReference>
<keyword evidence="1" id="KW-1133">Transmembrane helix</keyword>
<organism evidence="2 3">
    <name type="scientific">Malassezia japonica</name>
    <dbReference type="NCBI Taxonomy" id="223818"/>
    <lineage>
        <taxon>Eukaryota</taxon>
        <taxon>Fungi</taxon>
        <taxon>Dikarya</taxon>
        <taxon>Basidiomycota</taxon>
        <taxon>Ustilaginomycotina</taxon>
        <taxon>Malasseziomycetes</taxon>
        <taxon>Malasseziales</taxon>
        <taxon>Malasseziaceae</taxon>
        <taxon>Malassezia</taxon>
    </lineage>
</organism>
<evidence type="ECO:0008006" key="4">
    <source>
        <dbReference type="Google" id="ProtNLM"/>
    </source>
</evidence>
<reference evidence="2" key="1">
    <citation type="submission" date="2023-03" db="EMBL/GenBank/DDBJ databases">
        <title>Mating type loci evolution in Malassezia.</title>
        <authorList>
            <person name="Coelho M.A."/>
        </authorList>
    </citation>
    <scope>NUCLEOTIDE SEQUENCE</scope>
    <source>
        <strain evidence="2">CBS 9431</strain>
    </source>
</reference>
<evidence type="ECO:0000313" key="2">
    <source>
        <dbReference type="EMBL" id="WFD40726.1"/>
    </source>
</evidence>
<keyword evidence="1" id="KW-0812">Transmembrane</keyword>
<dbReference type="Proteomes" id="UP001217754">
    <property type="component" value="Chromosome 7"/>
</dbReference>
<evidence type="ECO:0000256" key="1">
    <source>
        <dbReference type="SAM" id="Phobius"/>
    </source>
</evidence>
<name>A0AAF0JHC7_9BASI</name>
<feature type="transmembrane region" description="Helical" evidence="1">
    <location>
        <begin position="158"/>
        <end position="178"/>
    </location>
</feature>
<dbReference type="RefSeq" id="XP_060123623.1">
    <property type="nucleotide sequence ID" value="XM_060267640.1"/>
</dbReference>
<dbReference type="AlphaFoldDB" id="A0AAF0JHC7"/>
<gene>
    <name evidence="2" type="ORF">MJAP1_003714</name>
</gene>
<feature type="transmembrane region" description="Helical" evidence="1">
    <location>
        <begin position="199"/>
        <end position="220"/>
    </location>
</feature>
<keyword evidence="1" id="KW-0472">Membrane</keyword>
<dbReference type="EMBL" id="CP119964">
    <property type="protein sequence ID" value="WFD40726.1"/>
    <property type="molecule type" value="Genomic_DNA"/>
</dbReference>
<accession>A0AAF0JHC7</accession>
<dbReference type="GeneID" id="85227365"/>
<sequence>MPDLERRDAGPMPWQSLEDRIRDADRSHIAVPHGQNDDELYAVRRSQRSRLTRANWFGFKSPEVPGEAARDFCMRERNYMSWVKFFTYMSILASAMFLQLQLQDEKEQPQQIETLRAMLSHPTRRSQAPYTLPAVDPSVHMTKLSDKGLLHQDTALGAIYLALALLSFVVSTHDYYACIRQLEAEHTYLDECEGHTHPMVTILSCVIGLMVMATALLMLVQREV</sequence>
<feature type="transmembrane region" description="Helical" evidence="1">
    <location>
        <begin position="82"/>
        <end position="100"/>
    </location>
</feature>
<protein>
    <recommendedName>
        <fullName evidence="4">DUF202 domain-containing protein</fullName>
    </recommendedName>
</protein>
<dbReference type="InterPro" id="IPR052053">
    <property type="entry name" value="IM_YidH-like"/>
</dbReference>
<dbReference type="PANTHER" id="PTHR34187:SF2">
    <property type="entry name" value="DUF202 DOMAIN-CONTAINING PROTEIN"/>
    <property type="match status" value="1"/>
</dbReference>